<keyword evidence="2" id="KW-1185">Reference proteome</keyword>
<name>Q8EUW8_MALP2</name>
<evidence type="ECO:0000313" key="2">
    <source>
        <dbReference type="Proteomes" id="UP000002522"/>
    </source>
</evidence>
<dbReference type="EMBL" id="BA000026">
    <property type="protein sequence ID" value="BAC44593.1"/>
    <property type="molecule type" value="Genomic_DNA"/>
</dbReference>
<dbReference type="Gene3D" id="3.40.50.300">
    <property type="entry name" value="P-loop containing nucleotide triphosphate hydrolases"/>
    <property type="match status" value="1"/>
</dbReference>
<dbReference type="STRING" id="272633.gene:10731922"/>
<organism evidence="1 2">
    <name type="scientific">Malacoplasma penetrans (strain HF-2)</name>
    <name type="common">Mycoplasma penetrans</name>
    <dbReference type="NCBI Taxonomy" id="272633"/>
    <lineage>
        <taxon>Bacteria</taxon>
        <taxon>Bacillati</taxon>
        <taxon>Mycoplasmatota</taxon>
        <taxon>Mycoplasmoidales</taxon>
        <taxon>Mycoplasmoidaceae</taxon>
        <taxon>Malacoplasma</taxon>
    </lineage>
</organism>
<evidence type="ECO:0008006" key="3">
    <source>
        <dbReference type="Google" id="ProtNLM"/>
    </source>
</evidence>
<dbReference type="InParanoid" id="Q8EUW8"/>
<evidence type="ECO:0000313" key="1">
    <source>
        <dbReference type="EMBL" id="BAC44593.1"/>
    </source>
</evidence>
<dbReference type="RefSeq" id="WP_011077622.1">
    <property type="nucleotide sequence ID" value="NC_004432.1"/>
</dbReference>
<sequence length="221" mass="25574">MIKINFIGLKDGGKSLSCFLLAKFFSKKNKTLILNIDLFSKYGLFLKKNLVTKKLEWNNKTIKLMPVNTNLDLMDLNINPDLQDNLENLIEYLSNSYEVILIDNLVALPSININVIHNSNFIISPFKIGQDILSFKNKVLNLFLSNSINSSNFKFLPLLSNNNTINMNEMLRLRKQLSSILFDIPIPYCEFKKYSDLAKNTKLLNQYNLVFEEIKNKIEIK</sequence>
<dbReference type="AlphaFoldDB" id="Q8EUW8"/>
<protein>
    <recommendedName>
        <fullName evidence="3">CobQ/CobB/MinD/ParA nucleotide binding domain-containing protein</fullName>
    </recommendedName>
</protein>
<accession>Q8EUW8</accession>
<dbReference type="Proteomes" id="UP000002522">
    <property type="component" value="Chromosome"/>
</dbReference>
<proteinExistence type="predicted"/>
<dbReference type="KEGG" id="mpe:MYPE8000"/>
<dbReference type="InterPro" id="IPR027417">
    <property type="entry name" value="P-loop_NTPase"/>
</dbReference>
<reference evidence="1 2" key="1">
    <citation type="journal article" date="2002" name="Nucleic Acids Res.">
        <title>The complete genomic sequence of Mycoplasma penetrans, an intracellular bacterial pathogen in humans.</title>
        <authorList>
            <person name="Sasaki Y."/>
            <person name="Ishikawa J."/>
            <person name="Yamashita A."/>
            <person name="Oshima K."/>
            <person name="Kenri T."/>
            <person name="Furuya K."/>
            <person name="Yoshino C."/>
            <person name="Horino A."/>
            <person name="Shiba T."/>
            <person name="Sasaki T."/>
            <person name="Hattori M."/>
        </authorList>
    </citation>
    <scope>NUCLEOTIDE SEQUENCE [LARGE SCALE GENOMIC DNA]</scope>
    <source>
        <strain evidence="1 2">HF-2</strain>
    </source>
</reference>
<gene>
    <name evidence="1" type="ordered locus">MYPE8000</name>
</gene>
<dbReference type="HOGENOM" id="CLU_1249477_0_0_14"/>
<dbReference type="SUPFAM" id="SSF52540">
    <property type="entry name" value="P-loop containing nucleoside triphosphate hydrolases"/>
    <property type="match status" value="1"/>
</dbReference>